<comment type="caution">
    <text evidence="1">The sequence shown here is derived from an EMBL/GenBank/DDBJ whole genome shotgun (WGS) entry which is preliminary data.</text>
</comment>
<sequence length="305" mass="33941">MSDSVFHCKDLSKHYRKVQALKHMSFRLERGKIYGLIGNNGAGKTTLMRIIMGLAFPTAGSIGLFGRREEREIVRSRRQIGALIERPVFHGFMTAEKNLEVLRILKGIPDKNAVAETLALLEMTDTYPYRHFSYGMKQRLGLAAALLGMPDFLVLDEPINGLDPNGIRSIRELLVSLNRERDMTMLISSHYLEQLYHLATDFIIIHEGRLLEQISKQELAERCSRYISIVTDQPPAAVAVLEGICGEQELKVFPGNEIRLYSADLKPEALVKALSQNGVGIGQISSKGVSLEEYFAALVGGGKLA</sequence>
<gene>
    <name evidence="1" type="ORF">ACI1P1_18765</name>
</gene>
<evidence type="ECO:0000313" key="2">
    <source>
        <dbReference type="Proteomes" id="UP001631969"/>
    </source>
</evidence>
<name>A0ACC7P322_9BACL</name>
<protein>
    <submittedName>
        <fullName evidence="1">ABC transporter ATP-binding protein</fullName>
    </submittedName>
</protein>
<dbReference type="Proteomes" id="UP001631969">
    <property type="component" value="Unassembled WGS sequence"/>
</dbReference>
<reference evidence="1" key="1">
    <citation type="submission" date="2024-12" db="EMBL/GenBank/DDBJ databases">
        <authorList>
            <person name="Wu N."/>
        </authorList>
    </citation>
    <scope>NUCLEOTIDE SEQUENCE</scope>
    <source>
        <strain evidence="1">P15</strain>
    </source>
</reference>
<dbReference type="EMBL" id="JBJURJ010000012">
    <property type="protein sequence ID" value="MFM9330346.1"/>
    <property type="molecule type" value="Genomic_DNA"/>
</dbReference>
<evidence type="ECO:0000313" key="1">
    <source>
        <dbReference type="EMBL" id="MFM9330346.1"/>
    </source>
</evidence>
<keyword evidence="1" id="KW-0067">ATP-binding</keyword>
<organism evidence="1 2">
    <name type="scientific">Paenibacillus mesotrionivorans</name>
    <dbReference type="NCBI Taxonomy" id="3160968"/>
    <lineage>
        <taxon>Bacteria</taxon>
        <taxon>Bacillati</taxon>
        <taxon>Bacillota</taxon>
        <taxon>Bacilli</taxon>
        <taxon>Bacillales</taxon>
        <taxon>Paenibacillaceae</taxon>
        <taxon>Paenibacillus</taxon>
    </lineage>
</organism>
<accession>A0ACC7P322</accession>
<keyword evidence="1" id="KW-0547">Nucleotide-binding</keyword>
<keyword evidence="2" id="KW-1185">Reference proteome</keyword>
<proteinExistence type="predicted"/>